<accession>A0A2S9JH80</accession>
<keyword evidence="2" id="KW-1185">Reference proteome</keyword>
<evidence type="ECO:0000313" key="1">
    <source>
        <dbReference type="EMBL" id="PRD52329.1"/>
    </source>
</evidence>
<evidence type="ECO:0000313" key="2">
    <source>
        <dbReference type="Proteomes" id="UP000238563"/>
    </source>
</evidence>
<sequence length="31" mass="3602">MKKTWTKPTMCQVAAGMELTRYMPAELKTKK</sequence>
<proteinExistence type="predicted"/>
<dbReference type="AlphaFoldDB" id="A0A2S9JH80"/>
<protein>
    <submittedName>
        <fullName evidence="1">Pyrroloquinoline quinone peptide PqqA</fullName>
    </submittedName>
</protein>
<dbReference type="OrthoDB" id="8086342at2"/>
<reference evidence="1 2" key="1">
    <citation type="submission" date="2018-02" db="EMBL/GenBank/DDBJ databases">
        <title>The draft genome of Phyllobacterium myrsinacearum DSM5892.</title>
        <authorList>
            <person name="Li L."/>
            <person name="Liu L."/>
            <person name="Zhang X."/>
            <person name="Wang T."/>
        </authorList>
    </citation>
    <scope>NUCLEOTIDE SEQUENCE [LARGE SCALE GENOMIC DNA]</scope>
    <source>
        <strain evidence="1 2">DSM 5892</strain>
    </source>
</reference>
<dbReference type="Proteomes" id="UP000238563">
    <property type="component" value="Unassembled WGS sequence"/>
</dbReference>
<comment type="caution">
    <text evidence="1">The sequence shown here is derived from an EMBL/GenBank/DDBJ whole genome shotgun (WGS) entry which is preliminary data.</text>
</comment>
<gene>
    <name evidence="1" type="ORF">C5750_15670</name>
</gene>
<organism evidence="1 2">
    <name type="scientific">Phyllobacterium myrsinacearum</name>
    <dbReference type="NCBI Taxonomy" id="28101"/>
    <lineage>
        <taxon>Bacteria</taxon>
        <taxon>Pseudomonadati</taxon>
        <taxon>Pseudomonadota</taxon>
        <taxon>Alphaproteobacteria</taxon>
        <taxon>Hyphomicrobiales</taxon>
        <taxon>Phyllobacteriaceae</taxon>
        <taxon>Phyllobacterium</taxon>
    </lineage>
</organism>
<name>A0A2S9JH80_9HYPH</name>
<dbReference type="EMBL" id="PVBT01000004">
    <property type="protein sequence ID" value="PRD52329.1"/>
    <property type="molecule type" value="Genomic_DNA"/>
</dbReference>